<sequence length="48" mass="6274">MKWDFFYDEDNKRPYRSLKDWYRDIRHLILPLIIMLAMILWIYFHHFI</sequence>
<evidence type="ECO:0000256" key="1">
    <source>
        <dbReference type="SAM" id="Phobius"/>
    </source>
</evidence>
<dbReference type="EMBL" id="JAHCMY010000005">
    <property type="protein sequence ID" value="MBS9524507.1"/>
    <property type="molecule type" value="Genomic_DNA"/>
</dbReference>
<keyword evidence="1" id="KW-1133">Transmembrane helix</keyword>
<evidence type="ECO:0000313" key="2">
    <source>
        <dbReference type="EMBL" id="MBS9524507.1"/>
    </source>
</evidence>
<evidence type="ECO:0000313" key="3">
    <source>
        <dbReference type="Proteomes" id="UP001319104"/>
    </source>
</evidence>
<proteinExistence type="predicted"/>
<comment type="caution">
    <text evidence="2">The sequence shown here is derived from an EMBL/GenBank/DDBJ whole genome shotgun (WGS) entry which is preliminary data.</text>
</comment>
<accession>A0AAP2CHY6</accession>
<protein>
    <submittedName>
        <fullName evidence="2">Uncharacterized protein</fullName>
    </submittedName>
</protein>
<reference evidence="2 3" key="1">
    <citation type="submission" date="2021-05" db="EMBL/GenBank/DDBJ databases">
        <authorList>
            <person name="Zhang Z.D."/>
            <person name="Osman G."/>
        </authorList>
    </citation>
    <scope>NUCLEOTIDE SEQUENCE [LARGE SCALE GENOMIC DNA]</scope>
    <source>
        <strain evidence="2 3">KCTC 32217</strain>
    </source>
</reference>
<keyword evidence="1" id="KW-0472">Membrane</keyword>
<keyword evidence="3" id="KW-1185">Reference proteome</keyword>
<gene>
    <name evidence="2" type="ORF">KI659_10815</name>
</gene>
<dbReference type="Proteomes" id="UP001319104">
    <property type="component" value="Unassembled WGS sequence"/>
</dbReference>
<dbReference type="RefSeq" id="WP_213945364.1">
    <property type="nucleotide sequence ID" value="NZ_JAHCMY010000005.1"/>
</dbReference>
<name>A0AAP2CHY6_9BACT</name>
<organism evidence="2 3">
    <name type="scientific">Litoribacter ruber</name>
    <dbReference type="NCBI Taxonomy" id="702568"/>
    <lineage>
        <taxon>Bacteria</taxon>
        <taxon>Pseudomonadati</taxon>
        <taxon>Bacteroidota</taxon>
        <taxon>Cytophagia</taxon>
        <taxon>Cytophagales</taxon>
        <taxon>Cyclobacteriaceae</taxon>
        <taxon>Litoribacter</taxon>
    </lineage>
</organism>
<dbReference type="AlphaFoldDB" id="A0AAP2CHY6"/>
<keyword evidence="1" id="KW-0812">Transmembrane</keyword>
<feature type="transmembrane region" description="Helical" evidence="1">
    <location>
        <begin position="25"/>
        <end position="44"/>
    </location>
</feature>